<comment type="caution">
    <text evidence="2">The sequence shown here is derived from an EMBL/GenBank/DDBJ whole genome shotgun (WGS) entry which is preliminary data.</text>
</comment>
<dbReference type="Proteomes" id="UP000887013">
    <property type="component" value="Unassembled WGS sequence"/>
</dbReference>
<feature type="region of interest" description="Disordered" evidence="1">
    <location>
        <begin position="75"/>
        <end position="95"/>
    </location>
</feature>
<name>A0A8X6PX37_NEPPI</name>
<dbReference type="AlphaFoldDB" id="A0A8X6PX37"/>
<evidence type="ECO:0000256" key="1">
    <source>
        <dbReference type="SAM" id="MobiDB-lite"/>
    </source>
</evidence>
<sequence length="95" mass="10764">MERSLLAEVEISEKEIKQANEPDGIMNSIHDNEKEFQQSDEGETFEFETDRPVFQSSDIPVPRLNSSLDCIMSESEDGYILSPQDESNSDFSADD</sequence>
<gene>
    <name evidence="2" type="ORF">NPIL_86681</name>
</gene>
<dbReference type="EMBL" id="BMAW01024902">
    <property type="protein sequence ID" value="GFT90032.1"/>
    <property type="molecule type" value="Genomic_DNA"/>
</dbReference>
<accession>A0A8X6PX37</accession>
<evidence type="ECO:0000313" key="2">
    <source>
        <dbReference type="EMBL" id="GFT90032.1"/>
    </source>
</evidence>
<evidence type="ECO:0000313" key="3">
    <source>
        <dbReference type="Proteomes" id="UP000887013"/>
    </source>
</evidence>
<reference evidence="2" key="1">
    <citation type="submission" date="2020-08" db="EMBL/GenBank/DDBJ databases">
        <title>Multicomponent nature underlies the extraordinary mechanical properties of spider dragline silk.</title>
        <authorList>
            <person name="Kono N."/>
            <person name="Nakamura H."/>
            <person name="Mori M."/>
            <person name="Yoshida Y."/>
            <person name="Ohtoshi R."/>
            <person name="Malay A.D."/>
            <person name="Moran D.A.P."/>
            <person name="Tomita M."/>
            <person name="Numata K."/>
            <person name="Arakawa K."/>
        </authorList>
    </citation>
    <scope>NUCLEOTIDE SEQUENCE</scope>
</reference>
<protein>
    <submittedName>
        <fullName evidence="2">Uncharacterized protein</fullName>
    </submittedName>
</protein>
<keyword evidence="3" id="KW-1185">Reference proteome</keyword>
<feature type="compositionally biased region" description="Polar residues" evidence="1">
    <location>
        <begin position="84"/>
        <end position="95"/>
    </location>
</feature>
<proteinExistence type="predicted"/>
<organism evidence="2 3">
    <name type="scientific">Nephila pilipes</name>
    <name type="common">Giant wood spider</name>
    <name type="synonym">Nephila maculata</name>
    <dbReference type="NCBI Taxonomy" id="299642"/>
    <lineage>
        <taxon>Eukaryota</taxon>
        <taxon>Metazoa</taxon>
        <taxon>Ecdysozoa</taxon>
        <taxon>Arthropoda</taxon>
        <taxon>Chelicerata</taxon>
        <taxon>Arachnida</taxon>
        <taxon>Araneae</taxon>
        <taxon>Araneomorphae</taxon>
        <taxon>Entelegynae</taxon>
        <taxon>Araneoidea</taxon>
        <taxon>Nephilidae</taxon>
        <taxon>Nephila</taxon>
    </lineage>
</organism>